<keyword evidence="3" id="KW-1185">Reference proteome</keyword>
<dbReference type="EMBL" id="KZ613856">
    <property type="protein sequence ID" value="PMD54801.1"/>
    <property type="molecule type" value="Genomic_DNA"/>
</dbReference>
<name>A0A2J6SVJ9_9HELO</name>
<dbReference type="GO" id="GO:0008168">
    <property type="term" value="F:methyltransferase activity"/>
    <property type="evidence" value="ECO:0007669"/>
    <property type="project" value="UniProtKB-KW"/>
</dbReference>
<dbReference type="GeneID" id="36596878"/>
<organism evidence="2 3">
    <name type="scientific">Hyaloscypha bicolor E</name>
    <dbReference type="NCBI Taxonomy" id="1095630"/>
    <lineage>
        <taxon>Eukaryota</taxon>
        <taxon>Fungi</taxon>
        <taxon>Dikarya</taxon>
        <taxon>Ascomycota</taxon>
        <taxon>Pezizomycotina</taxon>
        <taxon>Leotiomycetes</taxon>
        <taxon>Helotiales</taxon>
        <taxon>Hyaloscyphaceae</taxon>
        <taxon>Hyaloscypha</taxon>
        <taxon>Hyaloscypha bicolor</taxon>
    </lineage>
</organism>
<evidence type="ECO:0000313" key="3">
    <source>
        <dbReference type="Proteomes" id="UP000235371"/>
    </source>
</evidence>
<dbReference type="Gene3D" id="3.40.50.150">
    <property type="entry name" value="Vaccinia Virus protein VP39"/>
    <property type="match status" value="1"/>
</dbReference>
<dbReference type="OrthoDB" id="2013972at2759"/>
<dbReference type="SUPFAM" id="SSF53335">
    <property type="entry name" value="S-adenosyl-L-methionine-dependent methyltransferases"/>
    <property type="match status" value="1"/>
</dbReference>
<dbReference type="Proteomes" id="UP000235371">
    <property type="component" value="Unassembled WGS sequence"/>
</dbReference>
<reference evidence="2 3" key="1">
    <citation type="submission" date="2016-04" db="EMBL/GenBank/DDBJ databases">
        <title>A degradative enzymes factory behind the ericoid mycorrhizal symbiosis.</title>
        <authorList>
            <consortium name="DOE Joint Genome Institute"/>
            <person name="Martino E."/>
            <person name="Morin E."/>
            <person name="Grelet G."/>
            <person name="Kuo A."/>
            <person name="Kohler A."/>
            <person name="Daghino S."/>
            <person name="Barry K."/>
            <person name="Choi C."/>
            <person name="Cichocki N."/>
            <person name="Clum A."/>
            <person name="Copeland A."/>
            <person name="Hainaut M."/>
            <person name="Haridas S."/>
            <person name="Labutti K."/>
            <person name="Lindquist E."/>
            <person name="Lipzen A."/>
            <person name="Khouja H.-R."/>
            <person name="Murat C."/>
            <person name="Ohm R."/>
            <person name="Olson A."/>
            <person name="Spatafora J."/>
            <person name="Veneault-Fourrey C."/>
            <person name="Henrissat B."/>
            <person name="Grigoriev I."/>
            <person name="Martin F."/>
            <person name="Perotto S."/>
        </authorList>
    </citation>
    <scope>NUCLEOTIDE SEQUENCE [LARGE SCALE GENOMIC DNA]</scope>
    <source>
        <strain evidence="2 3">E</strain>
    </source>
</reference>
<dbReference type="CDD" id="cd02440">
    <property type="entry name" value="AdoMet_MTases"/>
    <property type="match status" value="1"/>
</dbReference>
<dbReference type="GO" id="GO:0032259">
    <property type="term" value="P:methylation"/>
    <property type="evidence" value="ECO:0007669"/>
    <property type="project" value="UniProtKB-KW"/>
</dbReference>
<evidence type="ECO:0000256" key="1">
    <source>
        <dbReference type="SAM" id="MobiDB-lite"/>
    </source>
</evidence>
<dbReference type="RefSeq" id="XP_024731705.1">
    <property type="nucleotide sequence ID" value="XM_024888802.1"/>
</dbReference>
<protein>
    <submittedName>
        <fullName evidence="2">S-adenosyl-L-methionine-dependent methyltransferase</fullName>
    </submittedName>
</protein>
<dbReference type="STRING" id="1095630.A0A2J6SVJ9"/>
<feature type="region of interest" description="Disordered" evidence="1">
    <location>
        <begin position="1"/>
        <end position="20"/>
    </location>
</feature>
<keyword evidence="2" id="KW-0489">Methyltransferase</keyword>
<dbReference type="AlphaFoldDB" id="A0A2J6SVJ9"/>
<dbReference type="PANTHER" id="PTHR43591:SF31">
    <property type="entry name" value="LAEA-LIKE, PUTATIVE (AFU_ORTHOLOGUE AFUA_8G01930)-RELATED"/>
    <property type="match status" value="1"/>
</dbReference>
<dbReference type="PANTHER" id="PTHR43591">
    <property type="entry name" value="METHYLTRANSFERASE"/>
    <property type="match status" value="1"/>
</dbReference>
<dbReference type="InParanoid" id="A0A2J6SVJ9"/>
<dbReference type="Pfam" id="PF13489">
    <property type="entry name" value="Methyltransf_23"/>
    <property type="match status" value="1"/>
</dbReference>
<evidence type="ECO:0000313" key="2">
    <source>
        <dbReference type="EMBL" id="PMD54801.1"/>
    </source>
</evidence>
<sequence length="325" mass="37084">MADGLPIDASDDINDNDSAISTEDIDSTVSIGSSILKYREENGRTYHAYKDGKYLLPNDESENDRLDLQHHMWCLTFSGKLYLAPIPKDQKLHRVADLGTGTGIWAIDFADEHPESLVYGIDLSPIQPSFLPPNCIFEIDDIEEPWTYKYKFDFIHLRMMTGSIADWQKCFHQCYESLNPGGWIEVKDMRLPIEDNDASFPEGCAVRKWTELAMEGAAKMGRPLNSAIEYKAQLEDAGFHNVREEMFRWPQNKWPKDAKLKELGMWLCENFTSGLSGLSMALFTRGLGWTPEETEAFLVTVRKDMKDTKIHGYYTISVIYGQKPA</sequence>
<keyword evidence="2" id="KW-0808">Transferase</keyword>
<gene>
    <name evidence="2" type="ORF">K444DRAFT_91202</name>
</gene>
<dbReference type="InterPro" id="IPR029063">
    <property type="entry name" value="SAM-dependent_MTases_sf"/>
</dbReference>
<proteinExistence type="predicted"/>
<accession>A0A2J6SVJ9</accession>